<dbReference type="InterPro" id="IPR051257">
    <property type="entry name" value="Diverse_CBS-Domain"/>
</dbReference>
<comment type="caution">
    <text evidence="4">The sequence shown here is derived from an EMBL/GenBank/DDBJ whole genome shotgun (WGS) entry which is preliminary data.</text>
</comment>
<dbReference type="Pfam" id="PF00571">
    <property type="entry name" value="CBS"/>
    <property type="match status" value="2"/>
</dbReference>
<reference evidence="4" key="1">
    <citation type="submission" date="2020-07" db="EMBL/GenBank/DDBJ databases">
        <title>Huge and variable diversity of episymbiotic CPR bacteria and DPANN archaea in groundwater ecosystems.</title>
        <authorList>
            <person name="He C.Y."/>
            <person name="Keren R."/>
            <person name="Whittaker M."/>
            <person name="Farag I.F."/>
            <person name="Doudna J."/>
            <person name="Cate J.H.D."/>
            <person name="Banfield J.F."/>
        </authorList>
    </citation>
    <scope>NUCLEOTIDE SEQUENCE</scope>
    <source>
        <strain evidence="4">NC_groundwater_193_Ag_S-0.1um_51_7</strain>
    </source>
</reference>
<proteinExistence type="predicted"/>
<dbReference type="AlphaFoldDB" id="A0A931SB48"/>
<feature type="domain" description="CBS" evidence="3">
    <location>
        <begin position="14"/>
        <end position="71"/>
    </location>
</feature>
<evidence type="ECO:0000313" key="4">
    <source>
        <dbReference type="EMBL" id="MBI2096712.1"/>
    </source>
</evidence>
<dbReference type="EMBL" id="JACOZA010000025">
    <property type="protein sequence ID" value="MBI2096712.1"/>
    <property type="molecule type" value="Genomic_DNA"/>
</dbReference>
<protein>
    <submittedName>
        <fullName evidence="4">CBS domain-containing protein</fullName>
    </submittedName>
</protein>
<dbReference type="Gene3D" id="3.10.580.10">
    <property type="entry name" value="CBS-domain"/>
    <property type="match status" value="1"/>
</dbReference>
<gene>
    <name evidence="4" type="ORF">HYT40_00950</name>
</gene>
<dbReference type="SMART" id="SM00116">
    <property type="entry name" value="CBS"/>
    <property type="match status" value="2"/>
</dbReference>
<keyword evidence="1 2" id="KW-0129">CBS domain</keyword>
<sequence length="162" mass="18478">MPNQQTLSTVQDVMNREVVSIRPDMPLFEAHAIITSHNFDGAPVVDSDNRLVGILTEYDMLVKGSALHLPTFQKVLTNLRLGRKEEDHLRADMEELRKLTVRDVMNPDPLTLPETASFEDVVKTFREHHRVNPIPVIDQERRVVGVVSRFDVLKPIQYVGSQ</sequence>
<dbReference type="PROSITE" id="PS51371">
    <property type="entry name" value="CBS"/>
    <property type="match status" value="2"/>
</dbReference>
<evidence type="ECO:0000256" key="2">
    <source>
        <dbReference type="PROSITE-ProRule" id="PRU00703"/>
    </source>
</evidence>
<evidence type="ECO:0000313" key="5">
    <source>
        <dbReference type="Proteomes" id="UP000724148"/>
    </source>
</evidence>
<dbReference type="InterPro" id="IPR046342">
    <property type="entry name" value="CBS_dom_sf"/>
</dbReference>
<dbReference type="SUPFAM" id="SSF54631">
    <property type="entry name" value="CBS-domain pair"/>
    <property type="match status" value="1"/>
</dbReference>
<organism evidence="4 5">
    <name type="scientific">Candidatus Sungiibacteriota bacterium</name>
    <dbReference type="NCBI Taxonomy" id="2750080"/>
    <lineage>
        <taxon>Bacteria</taxon>
        <taxon>Candidatus Sungiibacteriota</taxon>
    </lineage>
</organism>
<dbReference type="PANTHER" id="PTHR43080">
    <property type="entry name" value="CBS DOMAIN-CONTAINING PROTEIN CBSX3, MITOCHONDRIAL"/>
    <property type="match status" value="1"/>
</dbReference>
<accession>A0A931SB48</accession>
<dbReference type="InterPro" id="IPR000644">
    <property type="entry name" value="CBS_dom"/>
</dbReference>
<dbReference type="PANTHER" id="PTHR43080:SF26">
    <property type="entry name" value="REGULATORY PROTEIN"/>
    <property type="match status" value="1"/>
</dbReference>
<name>A0A931SB48_9BACT</name>
<evidence type="ECO:0000256" key="1">
    <source>
        <dbReference type="ARBA" id="ARBA00023122"/>
    </source>
</evidence>
<evidence type="ECO:0000259" key="3">
    <source>
        <dbReference type="PROSITE" id="PS51371"/>
    </source>
</evidence>
<feature type="domain" description="CBS" evidence="3">
    <location>
        <begin position="105"/>
        <end position="162"/>
    </location>
</feature>
<dbReference type="Proteomes" id="UP000724148">
    <property type="component" value="Unassembled WGS sequence"/>
</dbReference>